<dbReference type="PANTHER" id="PTHR48153:SF4">
    <property type="entry name" value="UBIQUITIN CARBOXYL-TERMINAL HYDROLASE MUG105"/>
    <property type="match status" value="1"/>
</dbReference>
<evidence type="ECO:0000259" key="2">
    <source>
        <dbReference type="Pfam" id="PF07910"/>
    </source>
</evidence>
<sequence>MDDFSSCPFCSLSVPYGELERHANSHFEDEEAAKDMELARRIAIAPPSPPLTMVNQLETDKLKEVICHKAAEVDATRCDGRTPSDVEDEIFHLVSLQTISSFYKIEDGLMALLKRCLELEAEQSTCILCSYLDHFQSTKSEDVGWGCGWRNIQMLGSHLLVERQEAKEGLFGGSGFVPDIVSLQRWLEIAWKRGFDEVGSEHFNQKIYGSSSWIGTTECAALFRSFGLRARIVDFGPKNLESLFLSIPGSRIDSQSAGARGKGNAVHIHGPMDRYLVKRKQISPEVCSSIGYTGCSYIQPDQVLDSSNENLGISSARSSKGQEVLTDWVWRYFSDKSFINNCFSHVSISRKPPLYFQHDGHSRTIVGIQVIHQPKGMQKYNLLVLDPAHRTAMLERSLKRNAGWQKLIKRGVHTLKKPQYQLCYIDPGIAKGEELEQLKTVDSVYIEI</sequence>
<dbReference type="Pfam" id="PF07910">
    <property type="entry name" value="Peptidase_C78"/>
    <property type="match status" value="2"/>
</dbReference>
<dbReference type="RefSeq" id="XP_030539807.1">
    <property type="nucleotide sequence ID" value="XM_030683947.2"/>
</dbReference>
<proteinExistence type="predicted"/>
<feature type="domain" description="UFSP1/2/DUB catalytic" evidence="2">
    <location>
        <begin position="123"/>
        <end position="237"/>
    </location>
</feature>
<accession>A0A8B8Q049</accession>
<keyword evidence="1" id="KW-0378">Hydrolase</keyword>
<reference evidence="4" key="1">
    <citation type="submission" date="2025-08" db="UniProtKB">
        <authorList>
            <consortium name="RefSeq"/>
        </authorList>
    </citation>
    <scope>IDENTIFICATION</scope>
    <source>
        <tissue evidence="4">Leaf</tissue>
    </source>
</reference>
<evidence type="ECO:0000313" key="4">
    <source>
        <dbReference type="RefSeq" id="XP_030539807.1"/>
    </source>
</evidence>
<evidence type="ECO:0000313" key="3">
    <source>
        <dbReference type="Proteomes" id="UP000827889"/>
    </source>
</evidence>
<dbReference type="AlphaFoldDB" id="A0A8B8Q049"/>
<keyword evidence="3" id="KW-1185">Reference proteome</keyword>
<gene>
    <name evidence="4" type="primary">LOC115747696</name>
</gene>
<evidence type="ECO:0000256" key="1">
    <source>
        <dbReference type="ARBA" id="ARBA00022801"/>
    </source>
</evidence>
<dbReference type="PANTHER" id="PTHR48153">
    <property type="entry name" value="UFM1-SPECIFIC PROTEASE 2"/>
    <property type="match status" value="1"/>
</dbReference>
<organism evidence="3 4">
    <name type="scientific">Rhodamnia argentea</name>
    <dbReference type="NCBI Taxonomy" id="178133"/>
    <lineage>
        <taxon>Eukaryota</taxon>
        <taxon>Viridiplantae</taxon>
        <taxon>Streptophyta</taxon>
        <taxon>Embryophyta</taxon>
        <taxon>Tracheophyta</taxon>
        <taxon>Spermatophyta</taxon>
        <taxon>Magnoliopsida</taxon>
        <taxon>eudicotyledons</taxon>
        <taxon>Gunneridae</taxon>
        <taxon>Pentapetalae</taxon>
        <taxon>rosids</taxon>
        <taxon>malvids</taxon>
        <taxon>Myrtales</taxon>
        <taxon>Myrtaceae</taxon>
        <taxon>Myrtoideae</taxon>
        <taxon>Myrteae</taxon>
        <taxon>Australasian group</taxon>
        <taxon>Rhodamnia</taxon>
    </lineage>
</organism>
<dbReference type="GeneID" id="115747696"/>
<dbReference type="Gene3D" id="3.90.70.130">
    <property type="match status" value="2"/>
</dbReference>
<protein>
    <submittedName>
        <fullName evidence="4">Zinc finger-containing ubiquitin peptidase 1 isoform X2</fullName>
    </submittedName>
</protein>
<dbReference type="Proteomes" id="UP000827889">
    <property type="component" value="Chromosome 10"/>
</dbReference>
<dbReference type="InterPro" id="IPR012462">
    <property type="entry name" value="UFSP1/2_DUB_cat"/>
</dbReference>
<dbReference type="GO" id="GO:0019783">
    <property type="term" value="F:ubiquitin-like protein peptidase activity"/>
    <property type="evidence" value="ECO:0007669"/>
    <property type="project" value="UniProtKB-ARBA"/>
</dbReference>
<name>A0A8B8Q049_9MYRT</name>
<feature type="domain" description="UFSP1/2/DUB catalytic" evidence="2">
    <location>
        <begin position="313"/>
        <end position="423"/>
    </location>
</feature>